<feature type="coiled-coil region" evidence="1">
    <location>
        <begin position="53"/>
        <end position="87"/>
    </location>
</feature>
<dbReference type="EMBL" id="HBFE01000506">
    <property type="protein sequence ID" value="CAD8724266.1"/>
    <property type="molecule type" value="Transcribed_RNA"/>
</dbReference>
<evidence type="ECO:0000256" key="3">
    <source>
        <dbReference type="SAM" id="Phobius"/>
    </source>
</evidence>
<feature type="transmembrane region" description="Helical" evidence="3">
    <location>
        <begin position="281"/>
        <end position="302"/>
    </location>
</feature>
<evidence type="ECO:0000256" key="2">
    <source>
        <dbReference type="SAM" id="MobiDB-lite"/>
    </source>
</evidence>
<feature type="transmembrane region" description="Helical" evidence="3">
    <location>
        <begin position="239"/>
        <end position="261"/>
    </location>
</feature>
<proteinExistence type="predicted"/>
<keyword evidence="3" id="KW-0472">Membrane</keyword>
<gene>
    <name evidence="5" type="ORF">EMAD1354_LOCUS342</name>
    <name evidence="6" type="ORF">EMAD1354_LOCUS343</name>
</gene>
<organism evidence="5">
    <name type="scientific">Erythrolobus madagascarensis</name>
    <dbReference type="NCBI Taxonomy" id="708628"/>
    <lineage>
        <taxon>Eukaryota</taxon>
        <taxon>Rhodophyta</taxon>
        <taxon>Bangiophyceae</taxon>
        <taxon>Porphyridiales</taxon>
        <taxon>Porphyridiaceae</taxon>
        <taxon>Erythrolobus</taxon>
    </lineage>
</organism>
<feature type="transmembrane region" description="Helical" evidence="3">
    <location>
        <begin position="314"/>
        <end position="331"/>
    </location>
</feature>
<sequence>MMMMAVVVVVGAGMVAEAKEEETLRMKLTQMQDDMVVMNKQIDALHNSRSKLKTAVEQRETEHKENVERLNSEKRILAANSERLESLQTGSASDIRAKYDALVKKRYNLQVVHHDMAKEHQKLYQSQIELEQRLRRASIEQYLMSSSKEMSPTMRGALLSSTEAFVPFFDTISVYMSANERFLDHVSDEINRYTHFNIRRSPFVSGLLFYLVLLIPVVAMTRFGLGLMRSTRKYSLSHFILFSSAYFFILAACSALSAILFRFDLVLFLLGGGGATGGHRARFLACLLVLTLVFLWHFGLLAIQSFASPDARNVSQLMATAVVGAHFFLFVPRRTFLNEAPDLRTHSYLVYATIFGFLVYERMTRLEMKVPTRAVVEDAARRVFLKFKTLVESKLKAMTGSSRSEKVRYSTRADRKIASKPRKGFLSGFLGGGGAGRKGKSRKLYPISDSETEAESGYSSYEEDRRSRRRSRR</sequence>
<protein>
    <submittedName>
        <fullName evidence="5">Uncharacterized protein</fullName>
    </submittedName>
</protein>
<dbReference type="EMBL" id="HBFE01000505">
    <property type="protein sequence ID" value="CAD8724265.1"/>
    <property type="molecule type" value="Transcribed_RNA"/>
</dbReference>
<reference evidence="5" key="1">
    <citation type="submission" date="2021-01" db="EMBL/GenBank/DDBJ databases">
        <authorList>
            <person name="Corre E."/>
            <person name="Pelletier E."/>
            <person name="Niang G."/>
            <person name="Scheremetjew M."/>
            <person name="Finn R."/>
            <person name="Kale V."/>
            <person name="Holt S."/>
            <person name="Cochrane G."/>
            <person name="Meng A."/>
            <person name="Brown T."/>
            <person name="Cohen L."/>
        </authorList>
    </citation>
    <scope>NUCLEOTIDE SEQUENCE</scope>
    <source>
        <strain evidence="5">CCMP3276</strain>
    </source>
</reference>
<evidence type="ECO:0000256" key="1">
    <source>
        <dbReference type="SAM" id="Coils"/>
    </source>
</evidence>
<evidence type="ECO:0000313" key="6">
    <source>
        <dbReference type="EMBL" id="CAD8724266.1"/>
    </source>
</evidence>
<feature type="transmembrane region" description="Helical" evidence="3">
    <location>
        <begin position="207"/>
        <end position="227"/>
    </location>
</feature>
<name>A0A6T9YQP7_9RHOD</name>
<feature type="signal peptide" evidence="4">
    <location>
        <begin position="1"/>
        <end position="18"/>
    </location>
</feature>
<evidence type="ECO:0000256" key="4">
    <source>
        <dbReference type="SAM" id="SignalP"/>
    </source>
</evidence>
<keyword evidence="3" id="KW-1133">Transmembrane helix</keyword>
<keyword evidence="1" id="KW-0175">Coiled coil</keyword>
<evidence type="ECO:0000313" key="5">
    <source>
        <dbReference type="EMBL" id="CAD8724265.1"/>
    </source>
</evidence>
<keyword evidence="3" id="KW-0812">Transmembrane</keyword>
<feature type="transmembrane region" description="Helical" evidence="3">
    <location>
        <begin position="343"/>
        <end position="360"/>
    </location>
</feature>
<feature type="chain" id="PRO_5036393727" evidence="4">
    <location>
        <begin position="19"/>
        <end position="473"/>
    </location>
</feature>
<accession>A0A6T9YQP7</accession>
<keyword evidence="4" id="KW-0732">Signal</keyword>
<feature type="region of interest" description="Disordered" evidence="2">
    <location>
        <begin position="425"/>
        <end position="473"/>
    </location>
</feature>
<dbReference type="AlphaFoldDB" id="A0A6T9YQP7"/>